<keyword evidence="2" id="KW-1133">Transmembrane helix</keyword>
<evidence type="ECO:0000313" key="4">
    <source>
        <dbReference type="Proteomes" id="UP001500167"/>
    </source>
</evidence>
<keyword evidence="4" id="KW-1185">Reference proteome</keyword>
<proteinExistence type="predicted"/>
<evidence type="ECO:0000256" key="1">
    <source>
        <dbReference type="SAM" id="Coils"/>
    </source>
</evidence>
<evidence type="ECO:0000256" key="2">
    <source>
        <dbReference type="SAM" id="Phobius"/>
    </source>
</evidence>
<dbReference type="Gene3D" id="1.25.40.10">
    <property type="entry name" value="Tetratricopeptide repeat domain"/>
    <property type="match status" value="3"/>
</dbReference>
<keyword evidence="2" id="KW-0812">Transmembrane</keyword>
<dbReference type="SUPFAM" id="SSF46894">
    <property type="entry name" value="C-terminal effector domain of the bipartite response regulators"/>
    <property type="match status" value="1"/>
</dbReference>
<gene>
    <name evidence="3" type="ORF">GCM10022218_36530</name>
</gene>
<dbReference type="RefSeq" id="WP_346087403.1">
    <property type="nucleotide sequence ID" value="NZ_BAAAZK010000007.1"/>
</dbReference>
<dbReference type="InterPro" id="IPR036388">
    <property type="entry name" value="WH-like_DNA-bd_sf"/>
</dbReference>
<dbReference type="InterPro" id="IPR011990">
    <property type="entry name" value="TPR-like_helical_dom_sf"/>
</dbReference>
<evidence type="ECO:0000313" key="3">
    <source>
        <dbReference type="EMBL" id="GAA4181174.1"/>
    </source>
</evidence>
<sequence length="614" mass="71657">MNKIIAFVLFWAGLLPMGFANNSYVDSLQNLLKTNLTATEQVSLQQQLADWYRANEQYPQAIQMAQNSLKSARRISKNNLEMTKSYWILSNIYTNTQDFEKSQKFIDSAYHSAQNQKNSLAAAYANYASAVLHTTLFDSEKTVQLLHQALSQIGDKEREPLLTARIYYLLYGVYTEWNDEAQALNYIHKSLEFAQKSKNINMLANCYTAISVVFSFKYETTHQKQHLDSTMLYLDHAILLQKQYPDQVPANTYANSYNNKASYYLKYYNIGDPEIKRKIRQHINEALRVAPATNEEAMASSYGMLSELSMEEGDLHAAEMYLNKAYIMLAQKKKPYYHTLINVLNSMVSLYTKKSDFKKALDFQQKVAEYSNLLFNEEMASTTKRFEAQYELTKKEQEIKSLQEKATNQQTQKYFILGLFALAVIGSFFMFRSYHFNLKYALAREKQLTSEKNESSLQIKYEKEERARMQLEQELLELQQQKLQNEVMTSQLQLQHKSKVLQQVKEKLTGAETANIQQILREESLTDTEFEKAKFRITELHPNFFKNINEHSKQKLTALDQKYCAYFYLDMDTKQIANLLHVEPKSVRMTKYRIKQKFGLDSQSNLTNYLKMIV</sequence>
<feature type="coiled-coil region" evidence="1">
    <location>
        <begin position="454"/>
        <end position="488"/>
    </location>
</feature>
<dbReference type="InterPro" id="IPR016032">
    <property type="entry name" value="Sig_transdc_resp-reg_C-effctor"/>
</dbReference>
<comment type="caution">
    <text evidence="3">The sequence shown here is derived from an EMBL/GenBank/DDBJ whole genome shotgun (WGS) entry which is preliminary data.</text>
</comment>
<dbReference type="SUPFAM" id="SSF48452">
    <property type="entry name" value="TPR-like"/>
    <property type="match status" value="1"/>
</dbReference>
<organism evidence="3 4">
    <name type="scientific">Sphingobacterium ginsenosidimutans</name>
    <dbReference type="NCBI Taxonomy" id="687845"/>
    <lineage>
        <taxon>Bacteria</taxon>
        <taxon>Pseudomonadati</taxon>
        <taxon>Bacteroidota</taxon>
        <taxon>Sphingobacteriia</taxon>
        <taxon>Sphingobacteriales</taxon>
        <taxon>Sphingobacteriaceae</taxon>
        <taxon>Sphingobacterium</taxon>
    </lineage>
</organism>
<keyword evidence="1" id="KW-0175">Coiled coil</keyword>
<feature type="coiled-coil region" evidence="1">
    <location>
        <begin position="385"/>
        <end position="412"/>
    </location>
</feature>
<dbReference type="Proteomes" id="UP001500167">
    <property type="component" value="Unassembled WGS sequence"/>
</dbReference>
<protein>
    <submittedName>
        <fullName evidence="3">LuxR C-terminal-related transcriptional regulator</fullName>
    </submittedName>
</protein>
<reference evidence="4" key="1">
    <citation type="journal article" date="2019" name="Int. J. Syst. Evol. Microbiol.">
        <title>The Global Catalogue of Microorganisms (GCM) 10K type strain sequencing project: providing services to taxonomists for standard genome sequencing and annotation.</title>
        <authorList>
            <consortium name="The Broad Institute Genomics Platform"/>
            <consortium name="The Broad Institute Genome Sequencing Center for Infectious Disease"/>
            <person name="Wu L."/>
            <person name="Ma J."/>
        </authorList>
    </citation>
    <scope>NUCLEOTIDE SEQUENCE [LARGE SCALE GENOMIC DNA]</scope>
    <source>
        <strain evidence="4">JCM 16722</strain>
    </source>
</reference>
<accession>A0ABP8ABB5</accession>
<dbReference type="EMBL" id="BAAAZK010000007">
    <property type="protein sequence ID" value="GAA4181174.1"/>
    <property type="molecule type" value="Genomic_DNA"/>
</dbReference>
<feature type="transmembrane region" description="Helical" evidence="2">
    <location>
        <begin position="414"/>
        <end position="431"/>
    </location>
</feature>
<dbReference type="Gene3D" id="1.10.10.10">
    <property type="entry name" value="Winged helix-like DNA-binding domain superfamily/Winged helix DNA-binding domain"/>
    <property type="match status" value="1"/>
</dbReference>
<keyword evidence="2" id="KW-0472">Membrane</keyword>
<name>A0ABP8ABB5_9SPHI</name>